<protein>
    <recommendedName>
        <fullName evidence="1">MmyB-like transcription regulator ligand binding domain-containing protein</fullName>
    </recommendedName>
</protein>
<keyword evidence="3" id="KW-1185">Reference proteome</keyword>
<sequence>MPAQWVRPGLLQLPGSLTGAPAMITGHRLDVLAANALAKALYTDFDALPLRSAPALTVVDASAFE</sequence>
<organism evidence="2 3">
    <name type="scientific">Streptomyces telluris</name>
    <dbReference type="NCBI Taxonomy" id="2720021"/>
    <lineage>
        <taxon>Bacteria</taxon>
        <taxon>Bacillati</taxon>
        <taxon>Actinomycetota</taxon>
        <taxon>Actinomycetes</taxon>
        <taxon>Kitasatosporales</taxon>
        <taxon>Streptomycetaceae</taxon>
        <taxon>Streptomyces</taxon>
    </lineage>
</organism>
<evidence type="ECO:0000313" key="3">
    <source>
        <dbReference type="Proteomes" id="UP001142374"/>
    </source>
</evidence>
<feature type="domain" description="MmyB-like transcription regulator ligand binding" evidence="1">
    <location>
        <begin position="6"/>
        <end position="51"/>
    </location>
</feature>
<dbReference type="AlphaFoldDB" id="A0A9X2LMG1"/>
<accession>A0A9X2LMG1</accession>
<dbReference type="Gene3D" id="3.30.450.180">
    <property type="match status" value="1"/>
</dbReference>
<dbReference type="Pfam" id="PF17765">
    <property type="entry name" value="MLTR_LBD"/>
    <property type="match status" value="1"/>
</dbReference>
<name>A0A9X2LMG1_9ACTN</name>
<dbReference type="EMBL" id="JANIID010000035">
    <property type="protein sequence ID" value="MCQ8773860.1"/>
    <property type="molecule type" value="Genomic_DNA"/>
</dbReference>
<comment type="caution">
    <text evidence="2">The sequence shown here is derived from an EMBL/GenBank/DDBJ whole genome shotgun (WGS) entry which is preliminary data.</text>
</comment>
<gene>
    <name evidence="2" type="ORF">NQU55_29475</name>
</gene>
<dbReference type="Proteomes" id="UP001142374">
    <property type="component" value="Unassembled WGS sequence"/>
</dbReference>
<dbReference type="InterPro" id="IPR041413">
    <property type="entry name" value="MLTR_LBD"/>
</dbReference>
<dbReference type="RefSeq" id="WP_256791489.1">
    <property type="nucleotide sequence ID" value="NZ_JAATER010000467.1"/>
</dbReference>
<evidence type="ECO:0000313" key="2">
    <source>
        <dbReference type="EMBL" id="MCQ8773860.1"/>
    </source>
</evidence>
<reference evidence="2" key="1">
    <citation type="submission" date="2022-06" db="EMBL/GenBank/DDBJ databases">
        <title>WGS of actinobacteria.</title>
        <authorList>
            <person name="Thawai C."/>
        </authorList>
    </citation>
    <scope>NUCLEOTIDE SEQUENCE</scope>
    <source>
        <strain evidence="2">AA8</strain>
    </source>
</reference>
<evidence type="ECO:0000259" key="1">
    <source>
        <dbReference type="Pfam" id="PF17765"/>
    </source>
</evidence>
<proteinExistence type="predicted"/>